<name>A0A0A7G1V6_9CLOT</name>
<dbReference type="HOGENOM" id="CLU_137964_2_0_9"/>
<sequence>MNEVIQFLKENPVQYIATIGLDGKPKVRPFQFMIEEDNKLFFSTSNQKNVFSEMKNTPSVELCISNEKFEWMRLSGDVVFSDDLEIKRKVIESSKLVKSIYKTADNPTFEVLYLENAKAVIADFSGNPPREYNL</sequence>
<dbReference type="Gene3D" id="2.30.110.10">
    <property type="entry name" value="Electron Transport, Fmn-binding Protein, Chain A"/>
    <property type="match status" value="1"/>
</dbReference>
<dbReference type="Proteomes" id="UP000030635">
    <property type="component" value="Chromosome"/>
</dbReference>
<protein>
    <submittedName>
        <fullName evidence="2">Pyridoxamine 5'-phosphate oxidase family protein</fullName>
    </submittedName>
</protein>
<accession>A0A0A7G1V6</accession>
<dbReference type="EMBL" id="CP006905">
    <property type="protein sequence ID" value="AIY84976.1"/>
    <property type="molecule type" value="Genomic_DNA"/>
</dbReference>
<evidence type="ECO:0000259" key="1">
    <source>
        <dbReference type="Pfam" id="PF01243"/>
    </source>
</evidence>
<dbReference type="InterPro" id="IPR012349">
    <property type="entry name" value="Split_barrel_FMN-bd"/>
</dbReference>
<dbReference type="InterPro" id="IPR052917">
    <property type="entry name" value="Stress-Dev_Protein"/>
</dbReference>
<dbReference type="eggNOG" id="COG5015">
    <property type="taxonomic scope" value="Bacteria"/>
</dbReference>
<dbReference type="PANTHER" id="PTHR34818:SF1">
    <property type="entry name" value="PROTEIN BLI-3"/>
    <property type="match status" value="1"/>
</dbReference>
<evidence type="ECO:0000313" key="2">
    <source>
        <dbReference type="EMBL" id="AIY84976.1"/>
    </source>
</evidence>
<dbReference type="OrthoDB" id="9792542at2"/>
<dbReference type="Pfam" id="PF01243">
    <property type="entry name" value="PNPOx_N"/>
    <property type="match status" value="1"/>
</dbReference>
<dbReference type="KEGG" id="cbv:U729_2117"/>
<organism evidence="2 3">
    <name type="scientific">Clostridium baratii str. Sullivan</name>
    <dbReference type="NCBI Taxonomy" id="1415775"/>
    <lineage>
        <taxon>Bacteria</taxon>
        <taxon>Bacillati</taxon>
        <taxon>Bacillota</taxon>
        <taxon>Clostridia</taxon>
        <taxon>Eubacteriales</taxon>
        <taxon>Clostridiaceae</taxon>
        <taxon>Clostridium</taxon>
    </lineage>
</organism>
<dbReference type="RefSeq" id="WP_039314631.1">
    <property type="nucleotide sequence ID" value="NZ_CP006905.1"/>
</dbReference>
<proteinExistence type="predicted"/>
<dbReference type="PANTHER" id="PTHR34818">
    <property type="entry name" value="PROTEIN BLI-3"/>
    <property type="match status" value="1"/>
</dbReference>
<dbReference type="InterPro" id="IPR011576">
    <property type="entry name" value="Pyridox_Oxase_N"/>
</dbReference>
<dbReference type="AlphaFoldDB" id="A0A0A7G1V6"/>
<keyword evidence="3" id="KW-1185">Reference proteome</keyword>
<dbReference type="SUPFAM" id="SSF50475">
    <property type="entry name" value="FMN-binding split barrel"/>
    <property type="match status" value="1"/>
</dbReference>
<gene>
    <name evidence="2" type="ORF">U729_2117</name>
</gene>
<feature type="domain" description="Pyridoxamine 5'-phosphate oxidase N-terminal" evidence="1">
    <location>
        <begin position="3"/>
        <end position="112"/>
    </location>
</feature>
<reference evidence="2 3" key="1">
    <citation type="journal article" date="2015" name="Infect. Genet. Evol.">
        <title>Genomic sequences of six botulinum neurotoxin-producing strains representing three clostridial species illustrate the mobility and diversity of botulinum neurotoxin genes.</title>
        <authorList>
            <person name="Smith T.J."/>
            <person name="Hill K.K."/>
            <person name="Xie G."/>
            <person name="Foley B.T."/>
            <person name="Williamson C.H."/>
            <person name="Foster J.T."/>
            <person name="Johnson S.L."/>
            <person name="Chertkov O."/>
            <person name="Teshima H."/>
            <person name="Gibbons H.S."/>
            <person name="Johnsky L.A."/>
            <person name="Karavis M.A."/>
            <person name="Smith L.A."/>
        </authorList>
    </citation>
    <scope>NUCLEOTIDE SEQUENCE [LARGE SCALE GENOMIC DNA]</scope>
    <source>
        <strain evidence="2 3">Sullivan</strain>
    </source>
</reference>
<evidence type="ECO:0000313" key="3">
    <source>
        <dbReference type="Proteomes" id="UP000030635"/>
    </source>
</evidence>